<evidence type="ECO:0000256" key="3">
    <source>
        <dbReference type="ARBA" id="ARBA00022517"/>
    </source>
</evidence>
<feature type="binding site" evidence="8">
    <location>
        <begin position="125"/>
        <end position="128"/>
    </location>
    <ligand>
        <name>GTP</name>
        <dbReference type="ChEBI" id="CHEBI:37565"/>
        <label>1</label>
    </ligand>
</feature>
<dbReference type="InterPro" id="IPR015946">
    <property type="entry name" value="KH_dom-like_a/b"/>
</dbReference>
<evidence type="ECO:0000256" key="7">
    <source>
        <dbReference type="ARBA" id="ARBA00032345"/>
    </source>
</evidence>
<dbReference type="NCBIfam" id="TIGR00231">
    <property type="entry name" value="small_GTP"/>
    <property type="match status" value="2"/>
</dbReference>
<accession>A0ABM8AVG2</accession>
<reference evidence="13" key="1">
    <citation type="submission" date="2022-08" db="EMBL/GenBank/DDBJ databases">
        <title>Genome Sequence of the sulphate-reducing bacterium, Pseudodesulfovibrio portus JCM14722.</title>
        <authorList>
            <person name="Kondo R."/>
            <person name="Kataoka T."/>
        </authorList>
    </citation>
    <scope>NUCLEOTIDE SEQUENCE</scope>
    <source>
        <strain evidence="13">JCM 14722</strain>
    </source>
</reference>
<organism evidence="13 14">
    <name type="scientific">Pseudodesulfovibrio portus</name>
    <dbReference type="NCBI Taxonomy" id="231439"/>
    <lineage>
        <taxon>Bacteria</taxon>
        <taxon>Pseudomonadati</taxon>
        <taxon>Thermodesulfobacteriota</taxon>
        <taxon>Desulfovibrionia</taxon>
        <taxon>Desulfovibrionales</taxon>
        <taxon>Desulfovibrionaceae</taxon>
    </lineage>
</organism>
<keyword evidence="14" id="KW-1185">Reference proteome</keyword>
<dbReference type="InterPro" id="IPR006073">
    <property type="entry name" value="GTP-bd"/>
</dbReference>
<dbReference type="Pfam" id="PF14714">
    <property type="entry name" value="KH_dom-like"/>
    <property type="match status" value="1"/>
</dbReference>
<dbReference type="PIRSF" id="PIRSF006485">
    <property type="entry name" value="GTP-binding_EngA"/>
    <property type="match status" value="1"/>
</dbReference>
<keyword evidence="5 8" id="KW-0547">Nucleotide-binding</keyword>
<evidence type="ECO:0000256" key="1">
    <source>
        <dbReference type="ARBA" id="ARBA00008279"/>
    </source>
</evidence>
<evidence type="ECO:0000256" key="5">
    <source>
        <dbReference type="ARBA" id="ARBA00022741"/>
    </source>
</evidence>
<keyword evidence="6 8" id="KW-0342">GTP-binding</keyword>
<keyword evidence="4 10" id="KW-0677">Repeat</keyword>
<dbReference type="RefSeq" id="WP_264982320.1">
    <property type="nucleotide sequence ID" value="NZ_AP026708.1"/>
</dbReference>
<dbReference type="InterPro" id="IPR032859">
    <property type="entry name" value="KH_dom-like"/>
</dbReference>
<comment type="subunit">
    <text evidence="8">Associates with the 50S ribosomal subunit.</text>
</comment>
<evidence type="ECO:0000313" key="14">
    <source>
        <dbReference type="Proteomes" id="UP001061361"/>
    </source>
</evidence>
<dbReference type="PANTHER" id="PTHR43834">
    <property type="entry name" value="GTPASE DER"/>
    <property type="match status" value="1"/>
</dbReference>
<dbReference type="Proteomes" id="UP001061361">
    <property type="component" value="Chromosome"/>
</dbReference>
<gene>
    <name evidence="8 13" type="primary">der</name>
    <name evidence="13" type="ORF">JCM14722_29720</name>
</gene>
<dbReference type="CDD" id="cd01895">
    <property type="entry name" value="EngA2"/>
    <property type="match status" value="1"/>
</dbReference>
<feature type="binding site" evidence="8">
    <location>
        <begin position="240"/>
        <end position="244"/>
    </location>
    <ligand>
        <name>GTP</name>
        <dbReference type="ChEBI" id="CHEBI:37565"/>
        <label>2</label>
    </ligand>
</feature>
<dbReference type="InterPro" id="IPR027417">
    <property type="entry name" value="P-loop_NTPase"/>
</dbReference>
<feature type="domain" description="EngA-type G" evidence="12">
    <location>
        <begin position="187"/>
        <end position="360"/>
    </location>
</feature>
<evidence type="ECO:0000313" key="13">
    <source>
        <dbReference type="EMBL" id="BDQ35430.1"/>
    </source>
</evidence>
<proteinExistence type="inferred from homology"/>
<evidence type="ECO:0000256" key="10">
    <source>
        <dbReference type="RuleBase" id="RU004481"/>
    </source>
</evidence>
<evidence type="ECO:0000256" key="6">
    <source>
        <dbReference type="ARBA" id="ARBA00023134"/>
    </source>
</evidence>
<feature type="domain" description="EngA-type G" evidence="12">
    <location>
        <begin position="3"/>
        <end position="173"/>
    </location>
</feature>
<dbReference type="InterPro" id="IPR016484">
    <property type="entry name" value="GTPase_Der"/>
</dbReference>
<dbReference type="PROSITE" id="PS51712">
    <property type="entry name" value="G_ENGA"/>
    <property type="match status" value="2"/>
</dbReference>
<evidence type="ECO:0000259" key="12">
    <source>
        <dbReference type="PROSITE" id="PS51712"/>
    </source>
</evidence>
<dbReference type="InterPro" id="IPR005225">
    <property type="entry name" value="Small_GTP-bd"/>
</dbReference>
<feature type="binding site" evidence="8">
    <location>
        <begin position="193"/>
        <end position="200"/>
    </location>
    <ligand>
        <name>GTP</name>
        <dbReference type="ChEBI" id="CHEBI:37565"/>
        <label>2</label>
    </ligand>
</feature>
<evidence type="ECO:0000256" key="4">
    <source>
        <dbReference type="ARBA" id="ARBA00022737"/>
    </source>
</evidence>
<evidence type="ECO:0000256" key="9">
    <source>
        <dbReference type="PROSITE-ProRule" id="PRU01049"/>
    </source>
</evidence>
<comment type="similarity">
    <text evidence="1 8 9 10">Belongs to the TRAFAC class TrmE-Era-EngA-EngB-Septin-like GTPase superfamily. EngA (Der) GTPase family.</text>
</comment>
<dbReference type="InterPro" id="IPR031166">
    <property type="entry name" value="G_ENGA"/>
</dbReference>
<dbReference type="PANTHER" id="PTHR43834:SF6">
    <property type="entry name" value="GTPASE DER"/>
    <property type="match status" value="1"/>
</dbReference>
<dbReference type="Pfam" id="PF01926">
    <property type="entry name" value="MMR_HSR1"/>
    <property type="match status" value="2"/>
</dbReference>
<evidence type="ECO:0000256" key="11">
    <source>
        <dbReference type="SAM" id="MobiDB-lite"/>
    </source>
</evidence>
<evidence type="ECO:0000256" key="2">
    <source>
        <dbReference type="ARBA" id="ARBA00020953"/>
    </source>
</evidence>
<dbReference type="Gene3D" id="3.40.50.300">
    <property type="entry name" value="P-loop containing nucleotide triphosphate hydrolases"/>
    <property type="match status" value="2"/>
</dbReference>
<dbReference type="CDD" id="cd01894">
    <property type="entry name" value="EngA1"/>
    <property type="match status" value="1"/>
</dbReference>
<evidence type="ECO:0000256" key="8">
    <source>
        <dbReference type="HAMAP-Rule" id="MF_00195"/>
    </source>
</evidence>
<dbReference type="NCBIfam" id="TIGR03594">
    <property type="entry name" value="GTPase_EngA"/>
    <property type="match status" value="1"/>
</dbReference>
<dbReference type="PRINTS" id="PR00326">
    <property type="entry name" value="GTP1OBG"/>
</dbReference>
<feature type="region of interest" description="Disordered" evidence="11">
    <location>
        <begin position="452"/>
        <end position="510"/>
    </location>
</feature>
<feature type="binding site" evidence="8">
    <location>
        <begin position="56"/>
        <end position="60"/>
    </location>
    <ligand>
        <name>GTP</name>
        <dbReference type="ChEBI" id="CHEBI:37565"/>
        <label>1</label>
    </ligand>
</feature>
<feature type="binding site" evidence="8">
    <location>
        <begin position="305"/>
        <end position="308"/>
    </location>
    <ligand>
        <name>GTP</name>
        <dbReference type="ChEBI" id="CHEBI:37565"/>
        <label>2</label>
    </ligand>
</feature>
<sequence length="510" mass="57329">MLPIVALVGRPNVGKSTLFNRFLRKSRAITHDMPGVTRDRIYGECVMGDVRFDLVDTGGMVLESEATPELSKDFEDEIFEQAREAIEEADGIIFVVDGKEGLTPLDRQAAEYVRKSGKPVFMLINKVDGSEFAPQMTAEFHEMGIEQMPVSAAHGYNLHEVRDYVRRFVLDLGIPEETEEDRVEAGLKLTMLGRPNAGKSSIINAVIGRDRLIVSDVAGTTRDSIDVTFEKKGKRYTFVDTAGVRKRANIQDHLEKISVIRALKNSKRSDVTVLTIDITLGVGRQDKRLIEFLAKEKTPFIVVVNKCDLIPKSETNKALEAFRRELRVIPHVPVVMTSAQKGVGIGKLLPLAETLRRECEIRIGTGALNRALAAVLEKLQPPVVKRRRPKFYYVTQADEPIPTFVFFCNDHTLVKQSYVRYLENQFRKLLGISAAPVNIVFRSSHDNKEWEKARGISSIGKRGPGRERIGGAKTRRHETKYKALKRRRRKEAESEAGKGKAKKGNKGDRH</sequence>
<feature type="binding site" evidence="8">
    <location>
        <begin position="9"/>
        <end position="16"/>
    </location>
    <ligand>
        <name>GTP</name>
        <dbReference type="ChEBI" id="CHEBI:37565"/>
        <label>1</label>
    </ligand>
</feature>
<name>A0ABM8AVG2_9BACT</name>
<keyword evidence="3 8" id="KW-0690">Ribosome biogenesis</keyword>
<dbReference type="HAMAP" id="MF_00195">
    <property type="entry name" value="GTPase_Der"/>
    <property type="match status" value="1"/>
</dbReference>
<dbReference type="SUPFAM" id="SSF52540">
    <property type="entry name" value="P-loop containing nucleoside triphosphate hydrolases"/>
    <property type="match status" value="2"/>
</dbReference>
<dbReference type="EMBL" id="AP026708">
    <property type="protein sequence ID" value="BDQ35430.1"/>
    <property type="molecule type" value="Genomic_DNA"/>
</dbReference>
<protein>
    <recommendedName>
        <fullName evidence="2 8">GTPase Der</fullName>
    </recommendedName>
    <alternativeName>
        <fullName evidence="7 8">GTP-binding protein EngA</fullName>
    </alternativeName>
</protein>
<feature type="compositionally biased region" description="Basic residues" evidence="11">
    <location>
        <begin position="473"/>
        <end position="489"/>
    </location>
</feature>
<dbReference type="Gene3D" id="3.30.300.20">
    <property type="match status" value="1"/>
</dbReference>
<comment type="function">
    <text evidence="8 10">GTPase that plays an essential role in the late steps of ribosome biogenesis.</text>
</comment>